<organism evidence="7 8">
    <name type="scientific">Nosema granulosis</name>
    <dbReference type="NCBI Taxonomy" id="83296"/>
    <lineage>
        <taxon>Eukaryota</taxon>
        <taxon>Fungi</taxon>
        <taxon>Fungi incertae sedis</taxon>
        <taxon>Microsporidia</taxon>
        <taxon>Nosematidae</taxon>
        <taxon>Nosema</taxon>
    </lineage>
</organism>
<feature type="transmembrane region" description="Helical" evidence="5">
    <location>
        <begin position="300"/>
        <end position="321"/>
    </location>
</feature>
<keyword evidence="7" id="KW-0675">Receptor</keyword>
<evidence type="ECO:0000313" key="7">
    <source>
        <dbReference type="EMBL" id="KAF9764711.1"/>
    </source>
</evidence>
<dbReference type="PANTHER" id="PTHR10783:SF46">
    <property type="entry name" value="PROTEIN ERD1 HOMOLOG 2"/>
    <property type="match status" value="1"/>
</dbReference>
<feature type="transmembrane region" description="Helical" evidence="5">
    <location>
        <begin position="347"/>
        <end position="367"/>
    </location>
</feature>
<evidence type="ECO:0000256" key="4">
    <source>
        <dbReference type="ARBA" id="ARBA00023136"/>
    </source>
</evidence>
<evidence type="ECO:0000256" key="1">
    <source>
        <dbReference type="ARBA" id="ARBA00004141"/>
    </source>
</evidence>
<evidence type="ECO:0000259" key="6">
    <source>
        <dbReference type="PROSITE" id="PS51380"/>
    </source>
</evidence>
<name>A0A9P6L0M8_9MICR</name>
<feature type="transmembrane region" description="Helical" evidence="5">
    <location>
        <begin position="269"/>
        <end position="288"/>
    </location>
</feature>
<dbReference type="Pfam" id="PF03124">
    <property type="entry name" value="EXS"/>
    <property type="match status" value="1"/>
</dbReference>
<dbReference type="OrthoDB" id="9970435at2759"/>
<comment type="caution">
    <text evidence="7">The sequence shown here is derived from an EMBL/GenBank/DDBJ whole genome shotgun (WGS) entry which is preliminary data.</text>
</comment>
<dbReference type="GO" id="GO:0005737">
    <property type="term" value="C:cytoplasm"/>
    <property type="evidence" value="ECO:0007669"/>
    <property type="project" value="TreeGrafter"/>
</dbReference>
<feature type="transmembrane region" description="Helical" evidence="5">
    <location>
        <begin position="441"/>
        <end position="459"/>
    </location>
</feature>
<protein>
    <submittedName>
        <fullName evidence="7">Xenotropic and polytropic retrovirus receptor 1 like protein</fullName>
    </submittedName>
</protein>
<comment type="subcellular location">
    <subcellularLocation>
        <location evidence="1">Membrane</location>
        <topology evidence="1">Multi-pass membrane protein</topology>
    </subcellularLocation>
</comment>
<keyword evidence="8" id="KW-1185">Reference proteome</keyword>
<feature type="domain" description="EXS" evidence="6">
    <location>
        <begin position="437"/>
        <end position="613"/>
    </location>
</feature>
<evidence type="ECO:0000256" key="5">
    <source>
        <dbReference type="SAM" id="Phobius"/>
    </source>
</evidence>
<dbReference type="EMBL" id="SBJO01000011">
    <property type="protein sequence ID" value="KAF9764711.1"/>
    <property type="molecule type" value="Genomic_DNA"/>
</dbReference>
<keyword evidence="2 5" id="KW-0812">Transmembrane</keyword>
<evidence type="ECO:0000256" key="2">
    <source>
        <dbReference type="ARBA" id="ARBA00022692"/>
    </source>
</evidence>
<proteinExistence type="predicted"/>
<dbReference type="InterPro" id="IPR004342">
    <property type="entry name" value="EXS_C"/>
</dbReference>
<dbReference type="PROSITE" id="PS51380">
    <property type="entry name" value="EXS"/>
    <property type="match status" value="1"/>
</dbReference>
<dbReference type="Proteomes" id="UP000740883">
    <property type="component" value="Unassembled WGS sequence"/>
</dbReference>
<dbReference type="PANTHER" id="PTHR10783">
    <property type="entry name" value="XENOTROPIC AND POLYTROPIC RETROVIRUS RECEPTOR 1-RELATED"/>
    <property type="match status" value="1"/>
</dbReference>
<keyword evidence="4 5" id="KW-0472">Membrane</keyword>
<evidence type="ECO:0000256" key="3">
    <source>
        <dbReference type="ARBA" id="ARBA00022989"/>
    </source>
</evidence>
<feature type="transmembrane region" description="Helical" evidence="5">
    <location>
        <begin position="471"/>
        <end position="493"/>
    </location>
</feature>
<evidence type="ECO:0000313" key="8">
    <source>
        <dbReference type="Proteomes" id="UP000740883"/>
    </source>
</evidence>
<dbReference type="GO" id="GO:0016020">
    <property type="term" value="C:membrane"/>
    <property type="evidence" value="ECO:0007669"/>
    <property type="project" value="UniProtKB-SubCell"/>
</dbReference>
<dbReference type="AlphaFoldDB" id="A0A9P6L0M8"/>
<feature type="transmembrane region" description="Helical" evidence="5">
    <location>
        <begin position="534"/>
        <end position="553"/>
    </location>
</feature>
<feature type="transmembrane region" description="Helical" evidence="5">
    <location>
        <begin position="499"/>
        <end position="522"/>
    </location>
</feature>
<feature type="transmembrane region" description="Helical" evidence="5">
    <location>
        <begin position="373"/>
        <end position="392"/>
    </location>
</feature>
<gene>
    <name evidence="7" type="primary">xpr1</name>
    <name evidence="7" type="ORF">NGRA_0321</name>
</gene>
<keyword evidence="3 5" id="KW-1133">Transmembrane helix</keyword>
<reference evidence="7 8" key="1">
    <citation type="journal article" date="2020" name="Genome Biol. Evol.">
        <title>Comparative genomics of strictly vertically transmitted, feminizing microsporidia endosymbionts of amphipod crustaceans.</title>
        <authorList>
            <person name="Cormier A."/>
            <person name="Chebbi M.A."/>
            <person name="Giraud I."/>
            <person name="Wattier R."/>
            <person name="Teixeira M."/>
            <person name="Gilbert C."/>
            <person name="Rigaud T."/>
            <person name="Cordaux R."/>
        </authorList>
    </citation>
    <scope>NUCLEOTIDE SEQUENCE [LARGE SCALE GENOMIC DNA]</scope>
    <source>
        <strain evidence="7 8">Ou3-Ou53</strain>
    </source>
</reference>
<accession>A0A9P6L0M8</accession>
<sequence>MIHNLEDFYIQYDLIKSCLKQDRNKFKQLLDSNFIKIAEFYYDIKIQTESQMKKLFEYLSENIDDKKILEITSRSKRKDTATESSEDENCSDYLYSSESGPIKDSGVESHASQTGIESDVETLDGSLISDIPEENMNLVEGCNKYGYLDKKRGFIFSSFNITGLFERRKREKAFHELMQAITFVIRYKDINYLGMTILISKYKRMYPNDPYASEFLKKVHSSPFYKSKRAARIQKDIRKVYRRIFAKDDKNRAKFVFKHIGRKTKVDPWTTFILGILLTITCVLIYTTDYNEEAFCVKKVVYSLGLCHLGGLLFGGCILLFEKYDINYKLIFNFDVVSSMTSVKYELTVSCFIFFEFLAAFLFANAYPKTTMYTVLFTNLFIIFCPFDIVFYRSRLYLISVIPGMIGSIFKSVFFKHFFFADVCQSFSKCFNIIIFEIFEYGNYPDLLLSVFFALIRLVQCLKRYKDTKKWLPHLINMCKYLVVAFSIFASSSVLPKNYFSSVCIFFITFLASSFCLFWDFVFDWSLYRRRKVFPAYFYYFAVLYNTIARYLWILKFYITIDSYVLIIIEIFRRFIWTLFRVENEHINNCRGGRSKIDILFSNELFYKKDTDTKQIVKEEGEEILV</sequence>